<comment type="cofactor">
    <cofactor evidence="9 10">
        <name>pyruvate</name>
        <dbReference type="ChEBI" id="CHEBI:15361"/>
    </cofactor>
    <text evidence="9 10">Binds 1 pyruvoyl group covalently per subunit.</text>
</comment>
<keyword evidence="6 9" id="KW-0456">Lyase</keyword>
<evidence type="ECO:0000256" key="13">
    <source>
        <dbReference type="PIRSR" id="PIRSR006246-5"/>
    </source>
</evidence>
<comment type="function">
    <text evidence="9">Catalyzes the pyruvoyl-dependent decarboxylation of aspartate to produce beta-alanine.</text>
</comment>
<evidence type="ECO:0000256" key="12">
    <source>
        <dbReference type="PIRSR" id="PIRSR006246-3"/>
    </source>
</evidence>
<feature type="chain" id="PRO_5022281689" description="Aspartate 1-decarboxylase alpha chain" evidence="9 13">
    <location>
        <begin position="25"/>
        <end position="140"/>
    </location>
</feature>
<evidence type="ECO:0000313" key="15">
    <source>
        <dbReference type="EMBL" id="TGD36384.1"/>
    </source>
</evidence>
<organism evidence="15 16">
    <name type="scientific">Brevibacterium aurantiacum</name>
    <dbReference type="NCBI Taxonomy" id="273384"/>
    <lineage>
        <taxon>Bacteria</taxon>
        <taxon>Bacillati</taxon>
        <taxon>Actinomycetota</taxon>
        <taxon>Actinomycetes</taxon>
        <taxon>Micrococcales</taxon>
        <taxon>Brevibacteriaceae</taxon>
        <taxon>Brevibacterium</taxon>
    </lineage>
</organism>
<dbReference type="EMBL" id="RHFF01000038">
    <property type="protein sequence ID" value="TGD36384.1"/>
    <property type="molecule type" value="Genomic_DNA"/>
</dbReference>
<proteinExistence type="inferred from homology"/>
<evidence type="ECO:0000256" key="5">
    <source>
        <dbReference type="ARBA" id="ARBA00023145"/>
    </source>
</evidence>
<reference evidence="15 16" key="1">
    <citation type="submission" date="2018-10" db="EMBL/GenBank/DDBJ databases">
        <title>Brevibacterium genomes from Austrain hard cheese rinds.</title>
        <authorList>
            <person name="Anast J.M."/>
            <person name="Dzieciol M."/>
            <person name="Schultz D.L."/>
            <person name="Mann E."/>
            <person name="Wagner M."/>
            <person name="Schmitz-Esser S."/>
        </authorList>
    </citation>
    <scope>NUCLEOTIDE SEQUENCE [LARGE SCALE GENOMIC DNA]</scope>
    <source>
        <strain evidence="15 16">L261</strain>
    </source>
</reference>
<comment type="similarity">
    <text evidence="9">Belongs to the PanD family.</text>
</comment>
<dbReference type="RefSeq" id="WP_135448587.1">
    <property type="nucleotide sequence ID" value="NZ_RHFF01000038.1"/>
</dbReference>
<evidence type="ECO:0000256" key="4">
    <source>
        <dbReference type="ARBA" id="ARBA00022813"/>
    </source>
</evidence>
<comment type="pathway">
    <text evidence="9">Cofactor biosynthesis; (R)-pantothenate biosynthesis; beta-alanine from L-aspartate: step 1/1.</text>
</comment>
<dbReference type="AlphaFoldDB" id="A0A4Z0KG49"/>
<feature type="binding site" evidence="9 11">
    <location>
        <begin position="73"/>
        <end position="75"/>
    </location>
    <ligand>
        <name>substrate</name>
    </ligand>
</feature>
<dbReference type="HAMAP" id="MF_00446">
    <property type="entry name" value="PanD"/>
    <property type="match status" value="1"/>
</dbReference>
<evidence type="ECO:0000256" key="7">
    <source>
        <dbReference type="ARBA" id="ARBA00023270"/>
    </source>
</evidence>
<comment type="subcellular location">
    <subcellularLocation>
        <location evidence="9">Cytoplasm</location>
    </subcellularLocation>
</comment>
<evidence type="ECO:0000256" key="9">
    <source>
        <dbReference type="HAMAP-Rule" id="MF_00446"/>
    </source>
</evidence>
<dbReference type="PANTHER" id="PTHR21012:SF0">
    <property type="entry name" value="ASPARTATE 1-DECARBOXYLASE"/>
    <property type="match status" value="1"/>
</dbReference>
<dbReference type="NCBIfam" id="TIGR00223">
    <property type="entry name" value="panD"/>
    <property type="match status" value="1"/>
</dbReference>
<dbReference type="PIRSF" id="PIRSF006246">
    <property type="entry name" value="Asp_decarbox"/>
    <property type="match status" value="1"/>
</dbReference>
<feature type="active site" description="Schiff-base intermediate with substrate; via pyruvic acid" evidence="9 10">
    <location>
        <position position="25"/>
    </location>
</feature>
<keyword evidence="5 9" id="KW-0865">Zymogen</keyword>
<dbReference type="InterPro" id="IPR003190">
    <property type="entry name" value="Asp_decarbox"/>
</dbReference>
<comment type="PTM">
    <text evidence="9 12">Is synthesized initially as an inactive proenzyme, which is activated by self-cleavage at a specific serine bond to produce a beta-subunit with a hydroxyl group at its C-terminus and an alpha-subunit with a pyruvoyl group at its N-terminus.</text>
</comment>
<evidence type="ECO:0000256" key="2">
    <source>
        <dbReference type="ARBA" id="ARBA00022655"/>
    </source>
</evidence>
<protein>
    <recommendedName>
        <fullName evidence="9">Aspartate 1-decarboxylase</fullName>
        <ecNumber evidence="9">4.1.1.11</ecNumber>
    </recommendedName>
    <alternativeName>
        <fullName evidence="9">Aspartate alpha-decarboxylase</fullName>
    </alternativeName>
    <component>
        <recommendedName>
            <fullName evidence="9">Aspartate 1-decarboxylase beta chain</fullName>
        </recommendedName>
    </component>
    <component>
        <recommendedName>
            <fullName evidence="9">Aspartate 1-decarboxylase alpha chain</fullName>
        </recommendedName>
    </component>
</protein>
<accession>A0A4Z0KG49</accession>
<keyword evidence="8 9" id="KW-0670">Pyruvate</keyword>
<dbReference type="GO" id="GO:0015940">
    <property type="term" value="P:pantothenate biosynthetic process"/>
    <property type="evidence" value="ECO:0007669"/>
    <property type="project" value="UniProtKB-UniRule"/>
</dbReference>
<comment type="subunit">
    <text evidence="9">Heterooctamer of four alpha and four beta subunits.</text>
</comment>
<dbReference type="Gene3D" id="2.40.40.20">
    <property type="match status" value="1"/>
</dbReference>
<dbReference type="PANTHER" id="PTHR21012">
    <property type="entry name" value="ASPARTATE 1-DECARBOXYLASE"/>
    <property type="match status" value="1"/>
</dbReference>
<feature type="binding site" evidence="9 11">
    <location>
        <position position="57"/>
    </location>
    <ligand>
        <name>substrate</name>
    </ligand>
</feature>
<dbReference type="CDD" id="cd06919">
    <property type="entry name" value="Asp_decarbox"/>
    <property type="match status" value="1"/>
</dbReference>
<keyword evidence="7 9" id="KW-0704">Schiff base</keyword>
<dbReference type="SUPFAM" id="SSF50692">
    <property type="entry name" value="ADC-like"/>
    <property type="match status" value="1"/>
</dbReference>
<dbReference type="GO" id="GO:0006523">
    <property type="term" value="P:alanine biosynthetic process"/>
    <property type="evidence" value="ECO:0007669"/>
    <property type="project" value="InterPro"/>
</dbReference>
<keyword evidence="4 9" id="KW-0068">Autocatalytic cleavage</keyword>
<evidence type="ECO:0000256" key="10">
    <source>
        <dbReference type="PIRSR" id="PIRSR006246-1"/>
    </source>
</evidence>
<dbReference type="UniPathway" id="UPA00028">
    <property type="reaction ID" value="UER00002"/>
</dbReference>
<sequence length="140" mass="14903">MLRTVLGGKIHRATVTQADLHYVGSITIDEDLTRAAGLVEGEKVQVVDITNGSRIETYVIVGEPGSGRICINGAAAHLVNPGDKVIIMSYLLAQDAELADHTPRVVHVDDDNRIILLGTDPAEPVPGDDSQVSSREAARV</sequence>
<evidence type="ECO:0000256" key="14">
    <source>
        <dbReference type="SAM" id="MobiDB-lite"/>
    </source>
</evidence>
<dbReference type="GO" id="GO:0004068">
    <property type="term" value="F:aspartate 1-decarboxylase activity"/>
    <property type="evidence" value="ECO:0007669"/>
    <property type="project" value="UniProtKB-UniRule"/>
</dbReference>
<feature type="modified residue" description="Pyruvic acid (Ser)" evidence="9 12">
    <location>
        <position position="25"/>
    </location>
</feature>
<keyword evidence="2 9" id="KW-0566">Pantothenate biosynthesis</keyword>
<evidence type="ECO:0000256" key="8">
    <source>
        <dbReference type="ARBA" id="ARBA00023317"/>
    </source>
</evidence>
<comment type="caution">
    <text evidence="15">The sequence shown here is derived from an EMBL/GenBank/DDBJ whole genome shotgun (WGS) entry which is preliminary data.</text>
</comment>
<dbReference type="Proteomes" id="UP000297736">
    <property type="component" value="Unassembled WGS sequence"/>
</dbReference>
<dbReference type="Pfam" id="PF02261">
    <property type="entry name" value="Asp_decarbox"/>
    <property type="match status" value="1"/>
</dbReference>
<dbReference type="GO" id="GO:0005829">
    <property type="term" value="C:cytosol"/>
    <property type="evidence" value="ECO:0007669"/>
    <property type="project" value="TreeGrafter"/>
</dbReference>
<feature type="region of interest" description="Disordered" evidence="14">
    <location>
        <begin position="118"/>
        <end position="140"/>
    </location>
</feature>
<evidence type="ECO:0000256" key="1">
    <source>
        <dbReference type="ARBA" id="ARBA00022490"/>
    </source>
</evidence>
<feature type="chain" id="PRO_5022281688" description="Aspartate 1-decarboxylase beta chain" evidence="9 13">
    <location>
        <begin position="1"/>
        <end position="24"/>
    </location>
</feature>
<feature type="active site" description="Proton donor" evidence="9 10">
    <location>
        <position position="58"/>
    </location>
</feature>
<gene>
    <name evidence="9" type="primary">panD</name>
    <name evidence="15" type="ORF">EB834_19925</name>
</gene>
<comment type="catalytic activity">
    <reaction evidence="9">
        <text>L-aspartate + H(+) = beta-alanine + CO2</text>
        <dbReference type="Rhea" id="RHEA:19497"/>
        <dbReference type="ChEBI" id="CHEBI:15378"/>
        <dbReference type="ChEBI" id="CHEBI:16526"/>
        <dbReference type="ChEBI" id="CHEBI:29991"/>
        <dbReference type="ChEBI" id="CHEBI:57966"/>
        <dbReference type="EC" id="4.1.1.11"/>
    </reaction>
</comment>
<keyword evidence="3 9" id="KW-0210">Decarboxylase</keyword>
<keyword evidence="1 9" id="KW-0963">Cytoplasm</keyword>
<name>A0A4Z0KG49_BREAU</name>
<dbReference type="EC" id="4.1.1.11" evidence="9"/>
<evidence type="ECO:0000256" key="3">
    <source>
        <dbReference type="ARBA" id="ARBA00022793"/>
    </source>
</evidence>
<dbReference type="InterPro" id="IPR009010">
    <property type="entry name" value="Asp_de-COase-like_dom_sf"/>
</dbReference>
<evidence type="ECO:0000313" key="16">
    <source>
        <dbReference type="Proteomes" id="UP000297736"/>
    </source>
</evidence>
<evidence type="ECO:0000256" key="11">
    <source>
        <dbReference type="PIRSR" id="PIRSR006246-2"/>
    </source>
</evidence>
<evidence type="ECO:0000256" key="6">
    <source>
        <dbReference type="ARBA" id="ARBA00023239"/>
    </source>
</evidence>